<reference evidence="6" key="2">
    <citation type="journal article" date="2021" name="PeerJ">
        <title>Extensive microbial diversity within the chicken gut microbiome revealed by metagenomics and culture.</title>
        <authorList>
            <person name="Gilroy R."/>
            <person name="Ravi A."/>
            <person name="Getino M."/>
            <person name="Pursley I."/>
            <person name="Horton D.L."/>
            <person name="Alikhan N.F."/>
            <person name="Baker D."/>
            <person name="Gharbi K."/>
            <person name="Hall N."/>
            <person name="Watson M."/>
            <person name="Adriaenssens E.M."/>
            <person name="Foster-Nyarko E."/>
            <person name="Jarju S."/>
            <person name="Secka A."/>
            <person name="Antonio M."/>
            <person name="Oren A."/>
            <person name="Chaudhuri R.R."/>
            <person name="La Ragione R."/>
            <person name="Hildebrand F."/>
            <person name="Pallen M.J."/>
        </authorList>
    </citation>
    <scope>NUCLEOTIDE SEQUENCE</scope>
    <source>
        <strain evidence="6">ChiGjej1B1-24693</strain>
    </source>
</reference>
<dbReference type="PROSITE" id="PS51462">
    <property type="entry name" value="NUDIX"/>
    <property type="match status" value="1"/>
</dbReference>
<sequence length="126" mass="13906">MRWPVSAKGVLIVDDRVLLGLNDRDEWELPGGQPEPGETLRETVERELLEETGLQVSAGAVVDAWMFEVIPGAHVVVIAHRCALTGQASELVASDEHRAMRFQPLGSLSGLEFPEGYRRAIELCRT</sequence>
<dbReference type="GO" id="GO:0016787">
    <property type="term" value="F:hydrolase activity"/>
    <property type="evidence" value="ECO:0007669"/>
    <property type="project" value="UniProtKB-KW"/>
</dbReference>
<dbReference type="InterPro" id="IPR015797">
    <property type="entry name" value="NUDIX_hydrolase-like_dom_sf"/>
</dbReference>
<evidence type="ECO:0000313" key="7">
    <source>
        <dbReference type="Proteomes" id="UP000886842"/>
    </source>
</evidence>
<dbReference type="InterPro" id="IPR020084">
    <property type="entry name" value="NUDIX_hydrolase_CS"/>
</dbReference>
<proteinExistence type="inferred from homology"/>
<gene>
    <name evidence="6" type="ORF">IAA98_04145</name>
</gene>
<dbReference type="AlphaFoldDB" id="A0A9D1GVW4"/>
<dbReference type="CDD" id="cd04699">
    <property type="entry name" value="NUDIX_MutT_Nudt1"/>
    <property type="match status" value="1"/>
</dbReference>
<name>A0A9D1GVW4_9ACTN</name>
<dbReference type="Gene3D" id="3.90.79.10">
    <property type="entry name" value="Nucleoside Triphosphate Pyrophosphohydrolase"/>
    <property type="match status" value="1"/>
</dbReference>
<dbReference type="InterPro" id="IPR020476">
    <property type="entry name" value="Nudix_hydrolase"/>
</dbReference>
<comment type="similarity">
    <text evidence="2 4">Belongs to the Nudix hydrolase family.</text>
</comment>
<dbReference type="PROSITE" id="PS00893">
    <property type="entry name" value="NUDIX_BOX"/>
    <property type="match status" value="1"/>
</dbReference>
<comment type="caution">
    <text evidence="6">The sequence shown here is derived from an EMBL/GenBank/DDBJ whole genome shotgun (WGS) entry which is preliminary data.</text>
</comment>
<dbReference type="EMBL" id="DVLP01000122">
    <property type="protein sequence ID" value="HIT74756.1"/>
    <property type="molecule type" value="Genomic_DNA"/>
</dbReference>
<feature type="domain" description="Nudix hydrolase" evidence="5">
    <location>
        <begin position="2"/>
        <end position="125"/>
    </location>
</feature>
<protein>
    <submittedName>
        <fullName evidence="6">NUDIX domain-containing protein</fullName>
    </submittedName>
</protein>
<evidence type="ECO:0000313" key="6">
    <source>
        <dbReference type="EMBL" id="HIT74756.1"/>
    </source>
</evidence>
<dbReference type="SUPFAM" id="SSF55811">
    <property type="entry name" value="Nudix"/>
    <property type="match status" value="1"/>
</dbReference>
<dbReference type="PANTHER" id="PTHR43046:SF14">
    <property type="entry name" value="MUTT_NUDIX FAMILY PROTEIN"/>
    <property type="match status" value="1"/>
</dbReference>
<accession>A0A9D1GVW4</accession>
<keyword evidence="3 4" id="KW-0378">Hydrolase</keyword>
<evidence type="ECO:0000256" key="3">
    <source>
        <dbReference type="ARBA" id="ARBA00022801"/>
    </source>
</evidence>
<dbReference type="Proteomes" id="UP000886842">
    <property type="component" value="Unassembled WGS sequence"/>
</dbReference>
<reference evidence="6" key="1">
    <citation type="submission" date="2020-10" db="EMBL/GenBank/DDBJ databases">
        <authorList>
            <person name="Gilroy R."/>
        </authorList>
    </citation>
    <scope>NUCLEOTIDE SEQUENCE</scope>
    <source>
        <strain evidence="6">ChiGjej1B1-24693</strain>
    </source>
</reference>
<evidence type="ECO:0000259" key="5">
    <source>
        <dbReference type="PROSITE" id="PS51462"/>
    </source>
</evidence>
<evidence type="ECO:0000256" key="1">
    <source>
        <dbReference type="ARBA" id="ARBA00001946"/>
    </source>
</evidence>
<dbReference type="Pfam" id="PF00293">
    <property type="entry name" value="NUDIX"/>
    <property type="match status" value="1"/>
</dbReference>
<comment type="cofactor">
    <cofactor evidence="1">
        <name>Mg(2+)</name>
        <dbReference type="ChEBI" id="CHEBI:18420"/>
    </cofactor>
</comment>
<dbReference type="InterPro" id="IPR000086">
    <property type="entry name" value="NUDIX_hydrolase_dom"/>
</dbReference>
<evidence type="ECO:0000256" key="2">
    <source>
        <dbReference type="ARBA" id="ARBA00005582"/>
    </source>
</evidence>
<evidence type="ECO:0000256" key="4">
    <source>
        <dbReference type="RuleBase" id="RU003476"/>
    </source>
</evidence>
<dbReference type="PRINTS" id="PR00502">
    <property type="entry name" value="NUDIXFAMILY"/>
</dbReference>
<dbReference type="PANTHER" id="PTHR43046">
    <property type="entry name" value="GDP-MANNOSE MANNOSYL HYDROLASE"/>
    <property type="match status" value="1"/>
</dbReference>
<organism evidence="6 7">
    <name type="scientific">Candidatus Avipropionibacterium avicola</name>
    <dbReference type="NCBI Taxonomy" id="2840701"/>
    <lineage>
        <taxon>Bacteria</taxon>
        <taxon>Bacillati</taxon>
        <taxon>Actinomycetota</taxon>
        <taxon>Actinomycetes</taxon>
        <taxon>Propionibacteriales</taxon>
        <taxon>Propionibacteriaceae</taxon>
        <taxon>Propionibacteriaceae incertae sedis</taxon>
        <taxon>Candidatus Avipropionibacterium</taxon>
    </lineage>
</organism>